<name>A0A1W7RAW2_9SCOR</name>
<evidence type="ECO:0000313" key="7">
    <source>
        <dbReference type="EMBL" id="JAV48272.1"/>
    </source>
</evidence>
<proteinExistence type="predicted"/>
<keyword evidence="3" id="KW-0518">Myosin</keyword>
<accession>A0A1W7RAW2</accession>
<dbReference type="PROSITE" id="PS50222">
    <property type="entry name" value="EF_HAND_2"/>
    <property type="match status" value="1"/>
</dbReference>
<evidence type="ECO:0000256" key="5">
    <source>
        <dbReference type="ARBA" id="ARBA00023179"/>
    </source>
</evidence>
<dbReference type="GO" id="GO:0005859">
    <property type="term" value="C:muscle myosin complex"/>
    <property type="evidence" value="ECO:0007669"/>
    <property type="project" value="TreeGrafter"/>
</dbReference>
<dbReference type="InterPro" id="IPR011992">
    <property type="entry name" value="EF-hand-dom_pair"/>
</dbReference>
<dbReference type="Gene3D" id="1.10.238.10">
    <property type="entry name" value="EF-hand"/>
    <property type="match status" value="2"/>
</dbReference>
<evidence type="ECO:0000256" key="1">
    <source>
        <dbReference type="ARBA" id="ARBA00011445"/>
    </source>
</evidence>
<dbReference type="InterPro" id="IPR050230">
    <property type="entry name" value="CALM/Myosin/TropC-like"/>
</dbReference>
<dbReference type="SUPFAM" id="SSF47473">
    <property type="entry name" value="EF-hand"/>
    <property type="match status" value="1"/>
</dbReference>
<evidence type="ECO:0000256" key="4">
    <source>
        <dbReference type="ARBA" id="ARBA00023175"/>
    </source>
</evidence>
<dbReference type="EMBL" id="GFAH01000117">
    <property type="protein sequence ID" value="JAV48272.1"/>
    <property type="molecule type" value="Transcribed_RNA"/>
</dbReference>
<dbReference type="FunFam" id="1.10.238.10:FF:000001">
    <property type="entry name" value="Calmodulin 1"/>
    <property type="match status" value="1"/>
</dbReference>
<keyword evidence="2" id="KW-0677">Repeat</keyword>
<dbReference type="AlphaFoldDB" id="A0A1W7RAW2"/>
<sequence length="158" mass="17405">MADLLPVEVEHVRDHFDIYDFNGEGKMDAANIGDCLRSLDLKPTEALVKTLGGGTKPGEKKVTFEEFLPAYSQAKKDKDVGQLADFQEGLKVYDKVENGTMLLGEMIHVLTSLGERMTEAEIDDVIKSLAGEEDEDGYFKYEPFVKAICAGPFPAPAE</sequence>
<keyword evidence="4" id="KW-0505">Motor protein</keyword>
<dbReference type="InterPro" id="IPR002048">
    <property type="entry name" value="EF_hand_dom"/>
</dbReference>
<evidence type="ECO:0000256" key="3">
    <source>
        <dbReference type="ARBA" id="ARBA00023123"/>
    </source>
</evidence>
<keyword evidence="5" id="KW-0514">Muscle protein</keyword>
<dbReference type="GO" id="GO:0005509">
    <property type="term" value="F:calcium ion binding"/>
    <property type="evidence" value="ECO:0007669"/>
    <property type="project" value="InterPro"/>
</dbReference>
<comment type="subunit">
    <text evidence="1">Myosin is a hexamer of 2 heavy chains and 4 light chains.</text>
</comment>
<reference evidence="7" key="1">
    <citation type="submission" date="2016-11" db="EMBL/GenBank/DDBJ databases">
        <title>Venom-gland transcriptomics and venom proteomics of the black-back scorpion (Hadrurus spadix) reveal detectability challenges and an unexplored realm of animal toxin diversity.</title>
        <authorList>
            <person name="Rokyta D.R."/>
            <person name="Ward M.J."/>
        </authorList>
    </citation>
    <scope>NUCLEOTIDE SEQUENCE</scope>
    <source>
        <tissue evidence="7">Venom gland</tissue>
    </source>
</reference>
<evidence type="ECO:0000256" key="2">
    <source>
        <dbReference type="ARBA" id="ARBA00022737"/>
    </source>
</evidence>
<dbReference type="PANTHER" id="PTHR23048">
    <property type="entry name" value="MYOSIN LIGHT CHAIN 1, 3"/>
    <property type="match status" value="1"/>
</dbReference>
<organism evidence="7">
    <name type="scientific">Hadrurus spadix</name>
    <dbReference type="NCBI Taxonomy" id="141984"/>
    <lineage>
        <taxon>Eukaryota</taxon>
        <taxon>Metazoa</taxon>
        <taxon>Ecdysozoa</taxon>
        <taxon>Arthropoda</taxon>
        <taxon>Chelicerata</taxon>
        <taxon>Arachnida</taxon>
        <taxon>Scorpiones</taxon>
        <taxon>Iurida</taxon>
        <taxon>Iuroidea</taxon>
        <taxon>Hadrurus</taxon>
    </lineage>
</organism>
<evidence type="ECO:0000259" key="6">
    <source>
        <dbReference type="PROSITE" id="PS50222"/>
    </source>
</evidence>
<protein>
    <submittedName>
        <fullName evidence="7">Calglandulin</fullName>
    </submittedName>
</protein>
<feature type="domain" description="EF-hand" evidence="6">
    <location>
        <begin position="7"/>
        <end position="42"/>
    </location>
</feature>
<dbReference type="PANTHER" id="PTHR23048:SF33">
    <property type="entry name" value="MYOSIN LIGHT CHAIN ALKALI"/>
    <property type="match status" value="1"/>
</dbReference>